<dbReference type="PIRSF" id="PIRSF007580">
    <property type="entry name" value="UCP07580"/>
    <property type="match status" value="1"/>
</dbReference>
<dbReference type="InterPro" id="IPR016516">
    <property type="entry name" value="UCP07580"/>
</dbReference>
<reference evidence="2 3" key="1">
    <citation type="submission" date="2014-12" db="EMBL/GenBank/DDBJ databases">
        <title>Denitrispirillum autotrophicum gen. nov., sp. nov., Denitrifying, Facultatively Autotrophic Bacteria Isolated from Rice Paddy Soil.</title>
        <authorList>
            <person name="Ishii S."/>
            <person name="Ashida N."/>
            <person name="Ohno H."/>
            <person name="Otsuka S."/>
            <person name="Yokota A."/>
            <person name="Senoo K."/>
        </authorList>
    </citation>
    <scope>NUCLEOTIDE SEQUENCE [LARGE SCALE GENOMIC DNA]</scope>
    <source>
        <strain evidence="2 3">TSA66</strain>
    </source>
</reference>
<sequence length="285" mass="34001">MKRDHGAPPQLQPRRLGQEWPADLPRYWNRGEVFRTHYMNALSTLFPDGEKHFIDSVRAFRCRNDDPGLERDIRGFIGQEGWHRHEHGRYNRWLDAIGLPAGRLEARIGRNLAQVKKLAPEIDWLAQTVCLEHFTAIMAQALVRHPQWLADMHPHFRRIWLWHAVEEMEHKAVAFDLYVKVGGGYLRRMWMMLLMSVFFPFDTIWNLVVFLYRDKQLFKPRVWWQGMRFFFGTDPGLFWKILPAYLRFFRPGFHPWDDDDRPLIRQGLAWLKELGGTPHVMEESS</sequence>
<gene>
    <name evidence="2" type="ORF">TSA66_24860</name>
</gene>
<dbReference type="AlphaFoldDB" id="A0A0C2BTI2"/>
<proteinExistence type="predicted"/>
<dbReference type="EMBL" id="JWJG01000028">
    <property type="protein sequence ID" value="KIF83334.1"/>
    <property type="molecule type" value="Genomic_DNA"/>
</dbReference>
<name>A0A0C2BTI2_9BURK</name>
<protein>
    <recommendedName>
        <fullName evidence="4">Metal-dependent hydrolase</fullName>
    </recommendedName>
</protein>
<keyword evidence="1" id="KW-0472">Membrane</keyword>
<evidence type="ECO:0000313" key="2">
    <source>
        <dbReference type="EMBL" id="KIF83334.1"/>
    </source>
</evidence>
<dbReference type="RefSeq" id="WP_040041960.1">
    <property type="nucleotide sequence ID" value="NZ_JWJG01000028.1"/>
</dbReference>
<keyword evidence="1" id="KW-1133">Transmembrane helix</keyword>
<feature type="transmembrane region" description="Helical" evidence="1">
    <location>
        <begin position="189"/>
        <end position="212"/>
    </location>
</feature>
<dbReference type="Pfam" id="PF10118">
    <property type="entry name" value="Metal_hydrol"/>
    <property type="match status" value="1"/>
</dbReference>
<dbReference type="PANTHER" id="PTHR39456">
    <property type="entry name" value="METAL-DEPENDENT HYDROLASE"/>
    <property type="match status" value="1"/>
</dbReference>
<evidence type="ECO:0008006" key="4">
    <source>
        <dbReference type="Google" id="ProtNLM"/>
    </source>
</evidence>
<keyword evidence="1" id="KW-0812">Transmembrane</keyword>
<dbReference type="PANTHER" id="PTHR39456:SF1">
    <property type="entry name" value="METAL-DEPENDENT HYDROLASE"/>
    <property type="match status" value="1"/>
</dbReference>
<dbReference type="STRING" id="709839.TSA66_24860"/>
<keyword evidence="3" id="KW-1185">Reference proteome</keyword>
<evidence type="ECO:0000256" key="1">
    <source>
        <dbReference type="SAM" id="Phobius"/>
    </source>
</evidence>
<dbReference type="OrthoDB" id="4760165at2"/>
<organism evidence="2 3">
    <name type="scientific">Noviherbaspirillum autotrophicum</name>
    <dbReference type="NCBI Taxonomy" id="709839"/>
    <lineage>
        <taxon>Bacteria</taxon>
        <taxon>Pseudomonadati</taxon>
        <taxon>Pseudomonadota</taxon>
        <taxon>Betaproteobacteria</taxon>
        <taxon>Burkholderiales</taxon>
        <taxon>Oxalobacteraceae</taxon>
        <taxon>Noviherbaspirillum</taxon>
    </lineage>
</organism>
<comment type="caution">
    <text evidence="2">The sequence shown here is derived from an EMBL/GenBank/DDBJ whole genome shotgun (WGS) entry which is preliminary data.</text>
</comment>
<dbReference type="Proteomes" id="UP000031572">
    <property type="component" value="Unassembled WGS sequence"/>
</dbReference>
<accession>A0A0C2BTI2</accession>
<evidence type="ECO:0000313" key="3">
    <source>
        <dbReference type="Proteomes" id="UP000031572"/>
    </source>
</evidence>